<evidence type="ECO:0000256" key="7">
    <source>
        <dbReference type="SAM" id="Phobius"/>
    </source>
</evidence>
<feature type="transmembrane region" description="Helical" evidence="7">
    <location>
        <begin position="20"/>
        <end position="44"/>
    </location>
</feature>
<evidence type="ECO:0000259" key="8">
    <source>
        <dbReference type="PROSITE" id="PS50109"/>
    </source>
</evidence>
<dbReference type="InterPro" id="IPR005467">
    <property type="entry name" value="His_kinase_dom"/>
</dbReference>
<keyword evidence="6" id="KW-0902">Two-component regulatory system</keyword>
<dbReference type="GO" id="GO:0016036">
    <property type="term" value="P:cellular response to phosphate starvation"/>
    <property type="evidence" value="ECO:0007669"/>
    <property type="project" value="TreeGrafter"/>
</dbReference>
<keyword evidence="7" id="KW-0812">Transmembrane</keyword>
<dbReference type="InterPro" id="IPR004358">
    <property type="entry name" value="Sig_transdc_His_kin-like_C"/>
</dbReference>
<dbReference type="EMBL" id="JACHGY010000001">
    <property type="protein sequence ID" value="MBB6429248.1"/>
    <property type="molecule type" value="Genomic_DNA"/>
</dbReference>
<dbReference type="SMART" id="SM00388">
    <property type="entry name" value="HisKA"/>
    <property type="match status" value="1"/>
</dbReference>
<comment type="caution">
    <text evidence="9">The sequence shown here is derived from an EMBL/GenBank/DDBJ whole genome shotgun (WGS) entry which is preliminary data.</text>
</comment>
<dbReference type="Gene3D" id="3.30.450.20">
    <property type="entry name" value="PAS domain"/>
    <property type="match status" value="1"/>
</dbReference>
<dbReference type="PROSITE" id="PS50109">
    <property type="entry name" value="HIS_KIN"/>
    <property type="match status" value="1"/>
</dbReference>
<sequence>MGPNTSPPTSNPGRPPRASLRLLAGATAALALVSCGVLVAAWLPDALSHGFLQDKHLFAGGLCVVLLGLQGLTLRSMLKRSRTLEHVGGALSAWSHGEPDLHTMRITATPDAISQQWNRLIDELEEARQATRDAEALQELTLSATGSQDHSDTFDALPHGVVLINPDATIAAANGAASRVLMRSRDRLVGAPMDKVLPKAQPLMERVQLVLDQTDSRGGSVEIEVAADEEETTIMRATIRPVGKPGQLRSALVFFEDVTQQRTADQSRNLFVAQATHELRTPLTNIGLYLERAIDLDDDETADRAECLNVINQEVLRLGRVVEEVLSVSEIEAGSLKVRHDDVRVDQIMQSLEHEYQPQAREKDIDLLFDLPPKLSVVQGDREKITLALHNLLGNAIKYTPAEGKVRVQLLEVDNDITVSVTDTGIGINEDELSKVFEKFYRAQDDRLQGIGGSGLGLALARDVIRLHGGDITVESELNKGSTFTLRLPINAAVSST</sequence>
<dbReference type="CDD" id="cd00082">
    <property type="entry name" value="HisKA"/>
    <property type="match status" value="1"/>
</dbReference>
<dbReference type="GO" id="GO:0005886">
    <property type="term" value="C:plasma membrane"/>
    <property type="evidence" value="ECO:0007669"/>
    <property type="project" value="TreeGrafter"/>
</dbReference>
<dbReference type="Pfam" id="PF00512">
    <property type="entry name" value="HisKA"/>
    <property type="match status" value="1"/>
</dbReference>
<dbReference type="EC" id="2.7.13.3" evidence="2"/>
<dbReference type="Gene3D" id="1.10.287.130">
    <property type="match status" value="1"/>
</dbReference>
<protein>
    <recommendedName>
        <fullName evidence="2">histidine kinase</fullName>
        <ecNumber evidence="2">2.7.13.3</ecNumber>
    </recommendedName>
</protein>
<reference evidence="9 10" key="1">
    <citation type="submission" date="2020-08" db="EMBL/GenBank/DDBJ databases">
        <title>Genomic Encyclopedia of Type Strains, Phase IV (KMG-IV): sequencing the most valuable type-strain genomes for metagenomic binning, comparative biology and taxonomic classification.</title>
        <authorList>
            <person name="Goeker M."/>
        </authorList>
    </citation>
    <scope>NUCLEOTIDE SEQUENCE [LARGE SCALE GENOMIC DNA]</scope>
    <source>
        <strain evidence="9 10">DSM 103725</strain>
    </source>
</reference>
<comment type="catalytic activity">
    <reaction evidence="1">
        <text>ATP + protein L-histidine = ADP + protein N-phospho-L-histidine.</text>
        <dbReference type="EC" id="2.7.13.3"/>
    </reaction>
</comment>
<dbReference type="SMART" id="SM00387">
    <property type="entry name" value="HATPase_c"/>
    <property type="match status" value="1"/>
</dbReference>
<dbReference type="Pfam" id="PF08448">
    <property type="entry name" value="PAS_4"/>
    <property type="match status" value="1"/>
</dbReference>
<dbReference type="InterPro" id="IPR013656">
    <property type="entry name" value="PAS_4"/>
</dbReference>
<feature type="domain" description="Histidine kinase" evidence="8">
    <location>
        <begin position="274"/>
        <end position="492"/>
    </location>
</feature>
<dbReference type="SUPFAM" id="SSF47384">
    <property type="entry name" value="Homodimeric domain of signal transducing histidine kinase"/>
    <property type="match status" value="1"/>
</dbReference>
<dbReference type="Gene3D" id="3.30.565.10">
    <property type="entry name" value="Histidine kinase-like ATPase, C-terminal domain"/>
    <property type="match status" value="1"/>
</dbReference>
<gene>
    <name evidence="9" type="ORF">HNQ40_001054</name>
</gene>
<dbReference type="FunFam" id="3.30.565.10:FF:000006">
    <property type="entry name" value="Sensor histidine kinase WalK"/>
    <property type="match status" value="1"/>
</dbReference>
<evidence type="ECO:0000256" key="2">
    <source>
        <dbReference type="ARBA" id="ARBA00012438"/>
    </source>
</evidence>
<dbReference type="InterPro" id="IPR003594">
    <property type="entry name" value="HATPase_dom"/>
</dbReference>
<evidence type="ECO:0000313" key="10">
    <source>
        <dbReference type="Proteomes" id="UP000541810"/>
    </source>
</evidence>
<dbReference type="InterPro" id="IPR036890">
    <property type="entry name" value="HATPase_C_sf"/>
</dbReference>
<dbReference type="PANTHER" id="PTHR45453:SF1">
    <property type="entry name" value="PHOSPHATE REGULON SENSOR PROTEIN PHOR"/>
    <property type="match status" value="1"/>
</dbReference>
<dbReference type="GO" id="GO:0000155">
    <property type="term" value="F:phosphorelay sensor kinase activity"/>
    <property type="evidence" value="ECO:0007669"/>
    <property type="project" value="InterPro"/>
</dbReference>
<dbReference type="PRINTS" id="PR00344">
    <property type="entry name" value="BCTRLSENSOR"/>
</dbReference>
<dbReference type="SUPFAM" id="SSF55874">
    <property type="entry name" value="ATPase domain of HSP90 chaperone/DNA topoisomerase II/histidine kinase"/>
    <property type="match status" value="1"/>
</dbReference>
<name>A0A7X0H4Q3_9BACT</name>
<organism evidence="9 10">
    <name type="scientific">Algisphaera agarilytica</name>
    <dbReference type="NCBI Taxonomy" id="1385975"/>
    <lineage>
        <taxon>Bacteria</taxon>
        <taxon>Pseudomonadati</taxon>
        <taxon>Planctomycetota</taxon>
        <taxon>Phycisphaerae</taxon>
        <taxon>Phycisphaerales</taxon>
        <taxon>Phycisphaeraceae</taxon>
        <taxon>Algisphaera</taxon>
    </lineage>
</organism>
<keyword evidence="7" id="KW-0472">Membrane</keyword>
<dbReference type="PANTHER" id="PTHR45453">
    <property type="entry name" value="PHOSPHATE REGULON SENSOR PROTEIN PHOR"/>
    <property type="match status" value="1"/>
</dbReference>
<evidence type="ECO:0000256" key="4">
    <source>
        <dbReference type="ARBA" id="ARBA00022679"/>
    </source>
</evidence>
<keyword evidence="3" id="KW-0597">Phosphoprotein</keyword>
<dbReference type="SUPFAM" id="SSF55785">
    <property type="entry name" value="PYP-like sensor domain (PAS domain)"/>
    <property type="match status" value="1"/>
</dbReference>
<keyword evidence="4" id="KW-0808">Transferase</keyword>
<dbReference type="AlphaFoldDB" id="A0A7X0H4Q3"/>
<dbReference type="GO" id="GO:0004721">
    <property type="term" value="F:phosphoprotein phosphatase activity"/>
    <property type="evidence" value="ECO:0007669"/>
    <property type="project" value="TreeGrafter"/>
</dbReference>
<dbReference type="InterPro" id="IPR050351">
    <property type="entry name" value="BphY/WalK/GraS-like"/>
</dbReference>
<dbReference type="Proteomes" id="UP000541810">
    <property type="component" value="Unassembled WGS sequence"/>
</dbReference>
<evidence type="ECO:0000313" key="9">
    <source>
        <dbReference type="EMBL" id="MBB6429248.1"/>
    </source>
</evidence>
<keyword evidence="5 9" id="KW-0418">Kinase</keyword>
<evidence type="ECO:0000256" key="5">
    <source>
        <dbReference type="ARBA" id="ARBA00022777"/>
    </source>
</evidence>
<keyword evidence="10" id="KW-1185">Reference proteome</keyword>
<evidence type="ECO:0000256" key="3">
    <source>
        <dbReference type="ARBA" id="ARBA00022553"/>
    </source>
</evidence>
<dbReference type="RefSeq" id="WP_184676834.1">
    <property type="nucleotide sequence ID" value="NZ_JACHGY010000001.1"/>
</dbReference>
<accession>A0A7X0H4Q3</accession>
<dbReference type="Pfam" id="PF02518">
    <property type="entry name" value="HATPase_c"/>
    <property type="match status" value="1"/>
</dbReference>
<dbReference type="CDD" id="cd16922">
    <property type="entry name" value="HATPase_EvgS-ArcB-TorS-like"/>
    <property type="match status" value="1"/>
</dbReference>
<keyword evidence="7" id="KW-1133">Transmembrane helix</keyword>
<dbReference type="InterPro" id="IPR035965">
    <property type="entry name" value="PAS-like_dom_sf"/>
</dbReference>
<dbReference type="InterPro" id="IPR036097">
    <property type="entry name" value="HisK_dim/P_sf"/>
</dbReference>
<proteinExistence type="predicted"/>
<feature type="transmembrane region" description="Helical" evidence="7">
    <location>
        <begin position="56"/>
        <end position="74"/>
    </location>
</feature>
<evidence type="ECO:0000256" key="6">
    <source>
        <dbReference type="ARBA" id="ARBA00023012"/>
    </source>
</evidence>
<evidence type="ECO:0000256" key="1">
    <source>
        <dbReference type="ARBA" id="ARBA00000085"/>
    </source>
</evidence>
<dbReference type="InterPro" id="IPR003661">
    <property type="entry name" value="HisK_dim/P_dom"/>
</dbReference>